<comment type="subcellular location">
    <subcellularLocation>
        <location evidence="1">Membrane</location>
        <topology evidence="1">Multi-pass membrane protein</topology>
    </subcellularLocation>
</comment>
<dbReference type="GO" id="GO:0008270">
    <property type="term" value="F:zinc ion binding"/>
    <property type="evidence" value="ECO:0007669"/>
    <property type="project" value="InterPro"/>
</dbReference>
<keyword evidence="5 7" id="KW-0472">Membrane</keyword>
<evidence type="ECO:0000256" key="5">
    <source>
        <dbReference type="ARBA" id="ARBA00023136"/>
    </source>
</evidence>
<evidence type="ECO:0000259" key="8">
    <source>
        <dbReference type="Pfam" id="PF00916"/>
    </source>
</evidence>
<feature type="transmembrane region" description="Helical" evidence="7">
    <location>
        <begin position="116"/>
        <end position="134"/>
    </location>
</feature>
<feature type="transmembrane region" description="Helical" evidence="7">
    <location>
        <begin position="257"/>
        <end position="275"/>
    </location>
</feature>
<dbReference type="Proteomes" id="UP000051557">
    <property type="component" value="Unassembled WGS sequence"/>
</dbReference>
<evidence type="ECO:0000256" key="7">
    <source>
        <dbReference type="SAM" id="Phobius"/>
    </source>
</evidence>
<feature type="domain" description="SLC26A/SulP transporter" evidence="8">
    <location>
        <begin position="10"/>
        <end position="395"/>
    </location>
</feature>
<accession>A0A0R2X8V5</accession>
<proteinExistence type="inferred from homology"/>
<feature type="transmembrane region" description="Helical" evidence="7">
    <location>
        <begin position="393"/>
        <end position="421"/>
    </location>
</feature>
<feature type="transmembrane region" description="Helical" evidence="7">
    <location>
        <begin position="198"/>
        <end position="215"/>
    </location>
</feature>
<evidence type="ECO:0000256" key="1">
    <source>
        <dbReference type="ARBA" id="ARBA00004141"/>
    </source>
</evidence>
<dbReference type="Gene3D" id="3.40.1050.10">
    <property type="entry name" value="Carbonic anhydrase"/>
    <property type="match status" value="1"/>
</dbReference>
<feature type="transmembrane region" description="Helical" evidence="7">
    <location>
        <begin position="168"/>
        <end position="186"/>
    </location>
</feature>
<feature type="transmembrane region" description="Helical" evidence="7">
    <location>
        <begin position="41"/>
        <end position="63"/>
    </location>
</feature>
<evidence type="ECO:0000313" key="9">
    <source>
        <dbReference type="EMBL" id="KRP32502.1"/>
    </source>
</evidence>
<feature type="transmembrane region" description="Helical" evidence="7">
    <location>
        <begin position="296"/>
        <end position="319"/>
    </location>
</feature>
<name>A0A0R2X8V5_9BACT</name>
<comment type="cofactor">
    <cofactor evidence="6">
        <name>Zn(2+)</name>
        <dbReference type="ChEBI" id="CHEBI:29105"/>
    </cofactor>
    <text evidence="6">Binds 1 zinc ion per subunit.</text>
</comment>
<dbReference type="PANTHER" id="PTHR11814">
    <property type="entry name" value="SULFATE TRANSPORTER"/>
    <property type="match status" value="1"/>
</dbReference>
<dbReference type="InterPro" id="IPR011547">
    <property type="entry name" value="SLC26A/SulP_dom"/>
</dbReference>
<dbReference type="EMBL" id="LIDM01000102">
    <property type="protein sequence ID" value="KRP32502.1"/>
    <property type="molecule type" value="Genomic_DNA"/>
</dbReference>
<dbReference type="InterPro" id="IPR036874">
    <property type="entry name" value="Carbonic_anhydrase_sf"/>
</dbReference>
<dbReference type="GO" id="GO:0016020">
    <property type="term" value="C:membrane"/>
    <property type="evidence" value="ECO:0007669"/>
    <property type="project" value="UniProtKB-SubCell"/>
</dbReference>
<comment type="similarity">
    <text evidence="2">Belongs to the beta-class carbonic anhydrase family.</text>
</comment>
<feature type="binding site" evidence="6">
    <location>
        <position position="633"/>
    </location>
    <ligand>
        <name>Zn(2+)</name>
        <dbReference type="ChEBI" id="CHEBI:29105"/>
    </ligand>
</feature>
<dbReference type="InterPro" id="IPR001902">
    <property type="entry name" value="SLC26A/SulP_fam"/>
</dbReference>
<feature type="binding site" evidence="6">
    <location>
        <position position="580"/>
    </location>
    <ligand>
        <name>Zn(2+)</name>
        <dbReference type="ChEBI" id="CHEBI:29105"/>
    </ligand>
</feature>
<dbReference type="AlphaFoldDB" id="A0A0R2X8V5"/>
<comment type="caution">
    <text evidence="9">The sequence shown here is derived from an EMBL/GenBank/DDBJ whole genome shotgun (WGS) entry which is preliminary data.</text>
</comment>
<evidence type="ECO:0000256" key="3">
    <source>
        <dbReference type="ARBA" id="ARBA00022692"/>
    </source>
</evidence>
<dbReference type="GO" id="GO:0004089">
    <property type="term" value="F:carbonate dehydratase activity"/>
    <property type="evidence" value="ECO:0007669"/>
    <property type="project" value="InterPro"/>
</dbReference>
<dbReference type="Pfam" id="PF00484">
    <property type="entry name" value="Pro_CA"/>
    <property type="match status" value="1"/>
</dbReference>
<evidence type="ECO:0000313" key="10">
    <source>
        <dbReference type="Proteomes" id="UP000051557"/>
    </source>
</evidence>
<dbReference type="GO" id="GO:0055085">
    <property type="term" value="P:transmembrane transport"/>
    <property type="evidence" value="ECO:0007669"/>
    <property type="project" value="InterPro"/>
</dbReference>
<keyword evidence="4 7" id="KW-1133">Transmembrane helix</keyword>
<evidence type="ECO:0000256" key="2">
    <source>
        <dbReference type="ARBA" id="ARBA00006217"/>
    </source>
</evidence>
<protein>
    <submittedName>
        <fullName evidence="9">Sulfate transporter</fullName>
    </submittedName>
</protein>
<feature type="transmembrane region" description="Helical" evidence="7">
    <location>
        <begin position="14"/>
        <end position="34"/>
    </location>
</feature>
<dbReference type="SMART" id="SM00947">
    <property type="entry name" value="Pro_CA"/>
    <property type="match status" value="1"/>
</dbReference>
<evidence type="ECO:0000256" key="4">
    <source>
        <dbReference type="ARBA" id="ARBA00022989"/>
    </source>
</evidence>
<feature type="binding site" evidence="6">
    <location>
        <position position="582"/>
    </location>
    <ligand>
        <name>Zn(2+)</name>
        <dbReference type="ChEBI" id="CHEBI:29105"/>
    </ligand>
</feature>
<dbReference type="SUPFAM" id="SSF53056">
    <property type="entry name" value="beta-carbonic anhydrase, cab"/>
    <property type="match status" value="1"/>
</dbReference>
<feature type="transmembrane region" description="Helical" evidence="7">
    <location>
        <begin position="331"/>
        <end position="349"/>
    </location>
</feature>
<evidence type="ECO:0000256" key="6">
    <source>
        <dbReference type="PIRSR" id="PIRSR601765-1"/>
    </source>
</evidence>
<keyword evidence="6" id="KW-0479">Metal-binding</keyword>
<keyword evidence="3 7" id="KW-0812">Transmembrane</keyword>
<feature type="transmembrane region" description="Helical" evidence="7">
    <location>
        <begin position="356"/>
        <end position="373"/>
    </location>
</feature>
<reference evidence="9 10" key="1">
    <citation type="submission" date="2015-10" db="EMBL/GenBank/DDBJ databases">
        <title>Metagenome-Assembled Genomes uncover a global brackish microbiome.</title>
        <authorList>
            <person name="Hugerth L.W."/>
            <person name="Larsson J."/>
            <person name="Alneberg J."/>
            <person name="Lindh M.V."/>
            <person name="Legrand C."/>
            <person name="Pinhassi J."/>
            <person name="Andersson A.F."/>
        </authorList>
    </citation>
    <scope>NUCLEOTIDE SEQUENCE [LARGE SCALE GENOMIC DNA]</scope>
    <source>
        <strain evidence="9">BACL9 MAG-120820-bin42</strain>
    </source>
</reference>
<gene>
    <name evidence="9" type="ORF">ABS32_03535</name>
</gene>
<feature type="transmembrane region" description="Helical" evidence="7">
    <location>
        <begin position="83"/>
        <end position="104"/>
    </location>
</feature>
<dbReference type="InterPro" id="IPR001765">
    <property type="entry name" value="Carbonic_anhydrase"/>
</dbReference>
<feature type="binding site" evidence="6">
    <location>
        <position position="636"/>
    </location>
    <ligand>
        <name>Zn(2+)</name>
        <dbReference type="ChEBI" id="CHEBI:29105"/>
    </ligand>
</feature>
<organism evidence="9 10">
    <name type="scientific">Verrucomicrobia subdivision 6 bacterium BACL9 MAG-120820-bin42</name>
    <dbReference type="NCBI Taxonomy" id="1655634"/>
    <lineage>
        <taxon>Bacteria</taxon>
        <taxon>Pseudomonadati</taxon>
        <taxon>Verrucomicrobiota</taxon>
        <taxon>Verrucomicrobiia</taxon>
        <taxon>Verrucomicrobiales</taxon>
        <taxon>Verrucomicrobia subdivision 6</taxon>
    </lineage>
</organism>
<sequence>MITLLKPSNLAKDLPAGLVVFLVALPLCLGISLASNAPLAAGLIAGIVGGLVVGVLSGSSTSVTGPAAGLTAVVAAQIADLGSFQIFLVAVILAGVLQILFGILKGGFLSSFFPSSVVKGLLAAIGIIIILKQLPHLVGWDADPVGETDFCQPDQKNTFTALSHAFKMILPGAAIIGFGSLALLALWGKVSWLSRSPVPGPLAAVLLGTVVNILLQKAGHPWAIDSTHLVQVPVAEGASGILQLLAFPDLSAFAQPAVYGAAVTLAVIASLETLLTIEAVDKIDPQQRKTPANRELLAQGVGNMISGCIGGLPVTSVIVRSGANLNAGAQTKVSAIFHGVLLLGCVALLPRWLNQIPLCALAAVLIVTGYKLASPKVMSQMWRGGKYQFLPFAVTVAAIVMTNLLTGILVGLGVSLLFILYSNFRKPIHQVMEKHLSGNVMRIELPPTVSFFNRAAMQKALYGVVRGVTVLIDARNCDYIDPDILDLLNDFKNVTAKAHGVEFKSIGLKERYGKFGEQEVVFADYSSREVQSSLKPAEVLEILKAGHERFLRGRPLVRDLRRQAGATAAAQFPIAAVLGCIDSRAPVEHIFDLGLGEAFVARIAGNVARDKMIGSLEYACGVAGSKVLLVLGHTSCGAVRASVDLKVAGKKASEATGCDHLDDLVAIIQGSIDSTQLKDFSSWSDDRKRAFADEVAQKNVVNTISYIRENSRILDRLVRENKILMVGAIYDVNTGKVTFL</sequence>
<dbReference type="Pfam" id="PF00916">
    <property type="entry name" value="Sulfate_transp"/>
    <property type="match status" value="1"/>
</dbReference>
<keyword evidence="6" id="KW-0862">Zinc</keyword>